<feature type="compositionally biased region" description="Polar residues" evidence="1">
    <location>
        <begin position="93"/>
        <end position="114"/>
    </location>
</feature>
<evidence type="ECO:0000256" key="1">
    <source>
        <dbReference type="SAM" id="MobiDB-lite"/>
    </source>
</evidence>
<evidence type="ECO:0000313" key="3">
    <source>
        <dbReference type="Proteomes" id="UP001374579"/>
    </source>
</evidence>
<comment type="caution">
    <text evidence="2">The sequence shown here is derived from an EMBL/GenBank/DDBJ whole genome shotgun (WGS) entry which is preliminary data.</text>
</comment>
<dbReference type="Proteomes" id="UP001374579">
    <property type="component" value="Unassembled WGS sequence"/>
</dbReference>
<feature type="compositionally biased region" description="Polar residues" evidence="1">
    <location>
        <begin position="149"/>
        <end position="176"/>
    </location>
</feature>
<organism evidence="2 3">
    <name type="scientific">Littorina saxatilis</name>
    <dbReference type="NCBI Taxonomy" id="31220"/>
    <lineage>
        <taxon>Eukaryota</taxon>
        <taxon>Metazoa</taxon>
        <taxon>Spiralia</taxon>
        <taxon>Lophotrochozoa</taxon>
        <taxon>Mollusca</taxon>
        <taxon>Gastropoda</taxon>
        <taxon>Caenogastropoda</taxon>
        <taxon>Littorinimorpha</taxon>
        <taxon>Littorinoidea</taxon>
        <taxon>Littorinidae</taxon>
        <taxon>Littorina</taxon>
    </lineage>
</organism>
<dbReference type="EMBL" id="JBAMIC010000018">
    <property type="protein sequence ID" value="KAK7094861.1"/>
    <property type="molecule type" value="Genomic_DNA"/>
</dbReference>
<feature type="region of interest" description="Disordered" evidence="1">
    <location>
        <begin position="83"/>
        <end position="226"/>
    </location>
</feature>
<reference evidence="2 3" key="1">
    <citation type="submission" date="2024-02" db="EMBL/GenBank/DDBJ databases">
        <title>Chromosome-scale genome assembly of the rough periwinkle Littorina saxatilis.</title>
        <authorList>
            <person name="De Jode A."/>
            <person name="Faria R."/>
            <person name="Formenti G."/>
            <person name="Sims Y."/>
            <person name="Smith T.P."/>
            <person name="Tracey A."/>
            <person name="Wood J.M.D."/>
            <person name="Zagrodzka Z.B."/>
            <person name="Johannesson K."/>
            <person name="Butlin R.K."/>
            <person name="Leder E.H."/>
        </authorList>
    </citation>
    <scope>NUCLEOTIDE SEQUENCE [LARGE SCALE GENOMIC DNA]</scope>
    <source>
        <strain evidence="2">Snail1</strain>
        <tissue evidence="2">Muscle</tissue>
    </source>
</reference>
<gene>
    <name evidence="2" type="ORF">V1264_006352</name>
</gene>
<proteinExistence type="predicted"/>
<accession>A0AAN9G4E4</accession>
<protein>
    <submittedName>
        <fullName evidence="2">Uncharacterized protein</fullName>
    </submittedName>
</protein>
<name>A0AAN9G4E4_9CAEN</name>
<sequence>MTPEQYEIMQLVKCRMQSLGLPFEEYYREDMSLKRNTISYVIINPSYDLKLEVGDIVYLIRPSSLSPQPSPLTDERKLLQDQKLRKRQDPTGAPNNDTEPTASRSRDTFPSNGPKTGDTSRRDGSTQPISGSRIPVIYYDSSDSDDETPSQPSRSTPIFQSQPLQTPINGTTTTPPHHSLERGTEFDVQTPDSPDIPMADGVDMNGNSSTENLAPRTRGGLSGTIV</sequence>
<evidence type="ECO:0000313" key="2">
    <source>
        <dbReference type="EMBL" id="KAK7094861.1"/>
    </source>
</evidence>
<keyword evidence="3" id="KW-1185">Reference proteome</keyword>
<dbReference type="AlphaFoldDB" id="A0AAN9G4E4"/>